<gene>
    <name evidence="2" type="ORF">Mal15_29180</name>
</gene>
<dbReference type="Proteomes" id="UP000321353">
    <property type="component" value="Chromosome"/>
</dbReference>
<protein>
    <submittedName>
        <fullName evidence="2">Uncharacterized protein</fullName>
    </submittedName>
</protein>
<organism evidence="2 3">
    <name type="scientific">Stieleria maiorica</name>
    <dbReference type="NCBI Taxonomy" id="2795974"/>
    <lineage>
        <taxon>Bacteria</taxon>
        <taxon>Pseudomonadati</taxon>
        <taxon>Planctomycetota</taxon>
        <taxon>Planctomycetia</taxon>
        <taxon>Pirellulales</taxon>
        <taxon>Pirellulaceae</taxon>
        <taxon>Stieleria</taxon>
    </lineage>
</organism>
<feature type="signal peptide" evidence="1">
    <location>
        <begin position="1"/>
        <end position="24"/>
    </location>
</feature>
<sequence precursor="true">MFRRVSVAGILTLAALCFANSAAAGMSSENVVVVVNGDSTVSRTIANHYIDARKIPTKNVVVLSDVPGGLEIDLESFRERILKPLLAEIDARGISTRVRVIAYSADFPTAVKIPSHCEKLTDPTAKRYQLPVASITGLTYFYRYVLADDPGYLSFAANLYARGKFERHFLNPFAGDKKAEFEQATALLKDEKYAEAAVIWRKLHEEHPETMPALALRAAEAYSLDGQAESAVEMIRAALKAGWRSSSYLTETPALEKHLSDPQIQTSLPYLDDSPIAWQGPQAFASNVGWTLTGSPVAIKDGGIPYLCSCSLAVVHPGGSTLSDAVRVLLRASKGDRTFPRARFAFSTTADVRSKTRYPGIADTVVYLQENGFETEVFNSVVPSKEGAVAGLMLGTSTADVMAKPWILVRGSIAENLTSFGAAFGNRSQTKLTAFLSAGAAMSSGTVTEPYSLQFKFPTPMLYGYYAQGLSAIESFYQSVASPYQLLIVGDPLAQPFAKAPDELVQSAFVSEGKRRLRIERRSMRLKVPKSRAASMELSIDDRIFQVVPLTGTVDVKTVEINWPDNTSGIYDVRATLIGLDRTEPRVTFVSEVDVDGNHPAPTATITKPRSDADGFGNDGSNATAIQVDLECPGADRIELHHLGISVATVDSDQGTATIPTKTLGGGPLRFRPIAFFGDKKVRGKILVDQLQPLK</sequence>
<dbReference type="RefSeq" id="WP_147868343.1">
    <property type="nucleotide sequence ID" value="NZ_CP036264.1"/>
</dbReference>
<feature type="chain" id="PRO_5022794962" evidence="1">
    <location>
        <begin position="25"/>
        <end position="695"/>
    </location>
</feature>
<dbReference type="AlphaFoldDB" id="A0A5B9MC18"/>
<evidence type="ECO:0000313" key="3">
    <source>
        <dbReference type="Proteomes" id="UP000321353"/>
    </source>
</evidence>
<name>A0A5B9MC18_9BACT</name>
<accession>A0A5B9MC18</accession>
<keyword evidence="1" id="KW-0732">Signal</keyword>
<evidence type="ECO:0000256" key="1">
    <source>
        <dbReference type="SAM" id="SignalP"/>
    </source>
</evidence>
<evidence type="ECO:0000313" key="2">
    <source>
        <dbReference type="EMBL" id="QEF98861.1"/>
    </source>
</evidence>
<keyword evidence="3" id="KW-1185">Reference proteome</keyword>
<dbReference type="KEGG" id="smam:Mal15_29180"/>
<dbReference type="EMBL" id="CP036264">
    <property type="protein sequence ID" value="QEF98861.1"/>
    <property type="molecule type" value="Genomic_DNA"/>
</dbReference>
<reference evidence="2 3" key="1">
    <citation type="submission" date="2019-02" db="EMBL/GenBank/DDBJ databases">
        <title>Planctomycetal bacteria perform biofilm scaping via a novel small molecule.</title>
        <authorList>
            <person name="Jeske O."/>
            <person name="Boedeker C."/>
            <person name="Wiegand S."/>
            <person name="Breitling P."/>
            <person name="Kallscheuer N."/>
            <person name="Jogler M."/>
            <person name="Rohde M."/>
            <person name="Petersen J."/>
            <person name="Medema M.H."/>
            <person name="Surup F."/>
            <person name="Jogler C."/>
        </authorList>
    </citation>
    <scope>NUCLEOTIDE SEQUENCE [LARGE SCALE GENOMIC DNA]</scope>
    <source>
        <strain evidence="2 3">Mal15</strain>
    </source>
</reference>
<proteinExistence type="predicted"/>